<dbReference type="OrthoDB" id="9773039at2"/>
<comment type="caution">
    <text evidence="3">The sequence shown here is derived from an EMBL/GenBank/DDBJ whole genome shotgun (WGS) entry which is preliminary data.</text>
</comment>
<dbReference type="Proteomes" id="UP000294902">
    <property type="component" value="Unassembled WGS sequence"/>
</dbReference>
<dbReference type="PANTHER" id="PTHR30388">
    <property type="entry name" value="ALDEHYDE OXIDOREDUCTASE MOLYBDENUM COFACTOR ASSEMBLY PROTEIN"/>
    <property type="match status" value="1"/>
</dbReference>
<sequence length="267" mass="29105">MTIFEEIVQLQKKNICFAVATILSSKGSTPRNIGKMIVEGDGRIKGTIGGGLAESFVIKEAIEAIKNKQSKTVEYTLNSDAKDGIKMYCGGSLSVFIEVIPPRPRLVIVGAGHIGQAVARLAATLDYQIVVVDDRVEFANKELYPMAEEVYANPDILKAIDEVHMDANTYILIFTKDSDETVLRYVINKELAFLGMIGSGRKVIKTLTKLKEEGISEEAIDKVQAPLGLDIGAETPEEIAISIIGEVMKFKNGTSGNSLKEIKIKNI</sequence>
<feature type="domain" description="XdhC- CoxI" evidence="1">
    <location>
        <begin position="12"/>
        <end position="75"/>
    </location>
</feature>
<protein>
    <submittedName>
        <fullName evidence="3">Xanthine dehydrogenase accessory factor</fullName>
    </submittedName>
</protein>
<dbReference type="InterPro" id="IPR027051">
    <property type="entry name" value="XdhC_Rossmann_dom"/>
</dbReference>
<dbReference type="InterPro" id="IPR052698">
    <property type="entry name" value="MoCofactor_Util/Proc"/>
</dbReference>
<organism evidence="3 4">
    <name type="scientific">Natranaerovirga pectinivora</name>
    <dbReference type="NCBI Taxonomy" id="682400"/>
    <lineage>
        <taxon>Bacteria</taxon>
        <taxon>Bacillati</taxon>
        <taxon>Bacillota</taxon>
        <taxon>Clostridia</taxon>
        <taxon>Lachnospirales</taxon>
        <taxon>Natranaerovirgaceae</taxon>
        <taxon>Natranaerovirga</taxon>
    </lineage>
</organism>
<dbReference type="Pfam" id="PF13478">
    <property type="entry name" value="XdhC_C"/>
    <property type="match status" value="1"/>
</dbReference>
<dbReference type="Pfam" id="PF02625">
    <property type="entry name" value="XdhC_CoxI"/>
    <property type="match status" value="1"/>
</dbReference>
<evidence type="ECO:0000259" key="2">
    <source>
        <dbReference type="Pfam" id="PF13478"/>
    </source>
</evidence>
<keyword evidence="4" id="KW-1185">Reference proteome</keyword>
<accession>A0A4R3MSR9</accession>
<feature type="domain" description="XdhC Rossmann" evidence="2">
    <location>
        <begin position="106"/>
        <end position="247"/>
    </location>
</feature>
<dbReference type="AlphaFoldDB" id="A0A4R3MSR9"/>
<dbReference type="EMBL" id="SMAL01000001">
    <property type="protein sequence ID" value="TCT16750.1"/>
    <property type="molecule type" value="Genomic_DNA"/>
</dbReference>
<dbReference type="SUPFAM" id="SSF51735">
    <property type="entry name" value="NAD(P)-binding Rossmann-fold domains"/>
    <property type="match status" value="1"/>
</dbReference>
<proteinExistence type="predicted"/>
<evidence type="ECO:0000259" key="1">
    <source>
        <dbReference type="Pfam" id="PF02625"/>
    </source>
</evidence>
<dbReference type="InterPro" id="IPR036291">
    <property type="entry name" value="NAD(P)-bd_dom_sf"/>
</dbReference>
<evidence type="ECO:0000313" key="4">
    <source>
        <dbReference type="Proteomes" id="UP000294902"/>
    </source>
</evidence>
<dbReference type="InterPro" id="IPR003777">
    <property type="entry name" value="XdhC_CoxI"/>
</dbReference>
<dbReference type="RefSeq" id="WP_132249086.1">
    <property type="nucleotide sequence ID" value="NZ_SMAL01000001.1"/>
</dbReference>
<gene>
    <name evidence="3" type="ORF">EDC18_10145</name>
</gene>
<dbReference type="PANTHER" id="PTHR30388:SF6">
    <property type="entry name" value="XANTHINE DEHYDROGENASE SUBUNIT A-RELATED"/>
    <property type="match status" value="1"/>
</dbReference>
<reference evidence="3 4" key="1">
    <citation type="submission" date="2019-03" db="EMBL/GenBank/DDBJ databases">
        <title>Genomic Encyclopedia of Type Strains, Phase IV (KMG-IV): sequencing the most valuable type-strain genomes for metagenomic binning, comparative biology and taxonomic classification.</title>
        <authorList>
            <person name="Goeker M."/>
        </authorList>
    </citation>
    <scope>NUCLEOTIDE SEQUENCE [LARGE SCALE GENOMIC DNA]</scope>
    <source>
        <strain evidence="3 4">DSM 24629</strain>
    </source>
</reference>
<name>A0A4R3MSR9_9FIRM</name>
<evidence type="ECO:0000313" key="3">
    <source>
        <dbReference type="EMBL" id="TCT16750.1"/>
    </source>
</evidence>
<dbReference type="Gene3D" id="3.40.50.720">
    <property type="entry name" value="NAD(P)-binding Rossmann-like Domain"/>
    <property type="match status" value="1"/>
</dbReference>